<keyword evidence="2" id="KW-0808">Transferase</keyword>
<comment type="caution">
    <text evidence="2">The sequence shown here is derived from an EMBL/GenBank/DDBJ whole genome shotgun (WGS) entry which is preliminary data.</text>
</comment>
<dbReference type="Gene3D" id="3.40.50.150">
    <property type="entry name" value="Vaccinia Virus protein VP39"/>
    <property type="match status" value="1"/>
</dbReference>
<reference evidence="2 3" key="1">
    <citation type="submission" date="2020-02" db="EMBL/GenBank/DDBJ databases">
        <title>Whole-genome analyses of novel actinobacteria.</title>
        <authorList>
            <person name="Sahin N."/>
            <person name="Tokatli A."/>
        </authorList>
    </citation>
    <scope>NUCLEOTIDE SEQUENCE [LARGE SCALE GENOMIC DNA]</scope>
    <source>
        <strain evidence="2 3">YC504</strain>
    </source>
</reference>
<accession>A0A6G4XQG1</accession>
<dbReference type="EMBL" id="JAAKZW010000172">
    <property type="protein sequence ID" value="NGO79795.1"/>
    <property type="molecule type" value="Genomic_DNA"/>
</dbReference>
<gene>
    <name evidence="2" type="ORF">G6045_29670</name>
</gene>
<dbReference type="InterPro" id="IPR029063">
    <property type="entry name" value="SAM-dependent_MTases_sf"/>
</dbReference>
<evidence type="ECO:0000313" key="2">
    <source>
        <dbReference type="EMBL" id="NGO79795.1"/>
    </source>
</evidence>
<name>A0A6G4XQG1_9ACTN</name>
<keyword evidence="3" id="KW-1185">Reference proteome</keyword>
<feature type="domain" description="Methyltransferase type 11" evidence="1">
    <location>
        <begin position="77"/>
        <end position="123"/>
    </location>
</feature>
<dbReference type="SUPFAM" id="SSF53335">
    <property type="entry name" value="S-adenosyl-L-methionine-dependent methyltransferases"/>
    <property type="match status" value="1"/>
</dbReference>
<organism evidence="2 3">
    <name type="scientific">Streptomyces mesophilus</name>
    <dbReference type="NCBI Taxonomy" id="1775132"/>
    <lineage>
        <taxon>Bacteria</taxon>
        <taxon>Bacillati</taxon>
        <taxon>Actinomycetota</taxon>
        <taxon>Actinomycetes</taxon>
        <taxon>Kitasatosporales</taxon>
        <taxon>Streptomycetaceae</taxon>
        <taxon>Streptomyces</taxon>
    </lineage>
</organism>
<sequence length="228" mass="25867">MALTSLARRAVLRTYPADQRTLSGVRYEAARVKALVSTRLRRTPDAELLHLGCGGRRVEGWLNCDLSGSDYDIDLMAGRLPFRTGSVRAVVMQHVIEHLELREHLLPLLSELRRVLTDDGAVWLSCPDLEKVCVSYVEDRGRTLLEDRRSRYPAFTLGGVPTQHIVNDLFHQRGGHRNLFDFDLLAWALEEAGFSKVERVKEGDLLSVFPEFPERRDDAQSLYVVAQP</sequence>
<dbReference type="Proteomes" id="UP000481109">
    <property type="component" value="Unassembled WGS sequence"/>
</dbReference>
<evidence type="ECO:0000313" key="3">
    <source>
        <dbReference type="Proteomes" id="UP000481109"/>
    </source>
</evidence>
<dbReference type="RefSeq" id="WP_165335233.1">
    <property type="nucleotide sequence ID" value="NZ_JAAKZW010000172.1"/>
</dbReference>
<proteinExistence type="predicted"/>
<keyword evidence="2" id="KW-0489">Methyltransferase</keyword>
<dbReference type="GO" id="GO:0008757">
    <property type="term" value="F:S-adenosylmethionine-dependent methyltransferase activity"/>
    <property type="evidence" value="ECO:0007669"/>
    <property type="project" value="InterPro"/>
</dbReference>
<dbReference type="AlphaFoldDB" id="A0A6G4XQG1"/>
<dbReference type="Pfam" id="PF08241">
    <property type="entry name" value="Methyltransf_11"/>
    <property type="match status" value="1"/>
</dbReference>
<protein>
    <submittedName>
        <fullName evidence="2">Methyltransferase domain-containing protein</fullName>
    </submittedName>
</protein>
<dbReference type="GO" id="GO:0032259">
    <property type="term" value="P:methylation"/>
    <property type="evidence" value="ECO:0007669"/>
    <property type="project" value="UniProtKB-KW"/>
</dbReference>
<evidence type="ECO:0000259" key="1">
    <source>
        <dbReference type="Pfam" id="PF08241"/>
    </source>
</evidence>
<dbReference type="InterPro" id="IPR013216">
    <property type="entry name" value="Methyltransf_11"/>
</dbReference>